<comment type="caution">
    <text evidence="12">The sequence shown here is derived from an EMBL/GenBank/DDBJ whole genome shotgun (WGS) entry which is preliminary data.</text>
</comment>
<evidence type="ECO:0000256" key="8">
    <source>
        <dbReference type="ARBA" id="ARBA00023052"/>
    </source>
</evidence>
<dbReference type="InterPro" id="IPR009014">
    <property type="entry name" value="Transketo_C/PFOR_II"/>
</dbReference>
<evidence type="ECO:0000256" key="3">
    <source>
        <dbReference type="ARBA" id="ARBA00011738"/>
    </source>
</evidence>
<feature type="binding site" evidence="10">
    <location>
        <position position="370"/>
    </location>
    <ligand>
        <name>thiamine diphosphate</name>
        <dbReference type="ChEBI" id="CHEBI:58937"/>
    </ligand>
</feature>
<dbReference type="PANTHER" id="PTHR43322">
    <property type="entry name" value="1-D-DEOXYXYLULOSE 5-PHOSPHATE SYNTHASE-RELATED"/>
    <property type="match status" value="1"/>
</dbReference>
<dbReference type="PANTHER" id="PTHR43322:SF5">
    <property type="entry name" value="1-DEOXY-D-XYLULOSE-5-PHOSPHATE SYNTHASE, CHLOROPLASTIC"/>
    <property type="match status" value="1"/>
</dbReference>
<comment type="function">
    <text evidence="10">Catalyzes the acyloin condensation reaction between C atoms 2 and 3 of pyruvate and glyceraldehyde 3-phosphate to yield 1-deoxy-D-xylulose-5-phosphate (DXP).</text>
</comment>
<keyword evidence="8 10" id="KW-0786">Thiamine pyrophosphate</keyword>
<keyword evidence="4 10" id="KW-0808">Transferase</keyword>
<dbReference type="InterPro" id="IPR020826">
    <property type="entry name" value="Transketolase_BS"/>
</dbReference>
<comment type="pathway">
    <text evidence="1 10">Metabolic intermediate biosynthesis; 1-deoxy-D-xylulose 5-phosphate biosynthesis; 1-deoxy-D-xylulose 5-phosphate from D-glyceraldehyde 3-phosphate and pyruvate: step 1/1.</text>
</comment>
<comment type="cofactor">
    <cofactor evidence="10">
        <name>Mg(2+)</name>
        <dbReference type="ChEBI" id="CHEBI:18420"/>
    </cofactor>
    <text evidence="10">Binds 1 Mg(2+) ion per subunit.</text>
</comment>
<evidence type="ECO:0000256" key="1">
    <source>
        <dbReference type="ARBA" id="ARBA00004980"/>
    </source>
</evidence>
<comment type="similarity">
    <text evidence="2 10">Belongs to the transketolase family. DXPS subfamily.</text>
</comment>
<dbReference type="InterPro" id="IPR033248">
    <property type="entry name" value="Transketolase_C"/>
</dbReference>
<keyword evidence="9 10" id="KW-0414">Isoprene biosynthesis</keyword>
<dbReference type="EMBL" id="JAEINI020000001">
    <property type="protein sequence ID" value="MCB5225750.1"/>
    <property type="molecule type" value="Genomic_DNA"/>
</dbReference>
<dbReference type="Pfam" id="PF13292">
    <property type="entry name" value="DXP_synthase_N"/>
    <property type="match status" value="1"/>
</dbReference>
<evidence type="ECO:0000256" key="2">
    <source>
        <dbReference type="ARBA" id="ARBA00011081"/>
    </source>
</evidence>
<evidence type="ECO:0000313" key="13">
    <source>
        <dbReference type="Proteomes" id="UP000633814"/>
    </source>
</evidence>
<dbReference type="InterPro" id="IPR005477">
    <property type="entry name" value="Dxylulose-5-P_synthase"/>
</dbReference>
<feature type="binding site" evidence="10">
    <location>
        <begin position="153"/>
        <end position="154"/>
    </location>
    <ligand>
        <name>thiamine diphosphate</name>
        <dbReference type="ChEBI" id="CHEBI:58937"/>
    </ligand>
</feature>
<keyword evidence="7 10" id="KW-0784">Thiamine biosynthesis</keyword>
<dbReference type="SUPFAM" id="SSF52922">
    <property type="entry name" value="TK C-terminal domain-like"/>
    <property type="match status" value="1"/>
</dbReference>
<dbReference type="Gene3D" id="3.40.50.970">
    <property type="match status" value="2"/>
</dbReference>
<dbReference type="CDD" id="cd02007">
    <property type="entry name" value="TPP_DXS"/>
    <property type="match status" value="1"/>
</dbReference>
<evidence type="ECO:0000256" key="4">
    <source>
        <dbReference type="ARBA" id="ARBA00022679"/>
    </source>
</evidence>
<reference evidence="12 13" key="1">
    <citation type="submission" date="2021-10" db="EMBL/GenBank/DDBJ databases">
        <title>Alishewanella koreense sp. nov. isolated from seawater of southwestern coast in South Korea and the proposal for the reclassification of Rheinheimera perlucida and Rheinheimera tuosuensis as Arsukibacterium perlucida and Arsukibacterium tuosuensis.</title>
        <authorList>
            <person name="Kim K.H."/>
            <person name="Ruan W."/>
            <person name="Kim K.R."/>
            <person name="Baek J.H."/>
            <person name="Jeon C.O."/>
        </authorList>
    </citation>
    <scope>NUCLEOTIDE SEQUENCE [LARGE SCALE GENOMIC DNA]</scope>
    <source>
        <strain evidence="12 13">16-MA</strain>
    </source>
</reference>
<evidence type="ECO:0000259" key="11">
    <source>
        <dbReference type="SMART" id="SM00861"/>
    </source>
</evidence>
<dbReference type="GO" id="GO:0008661">
    <property type="term" value="F:1-deoxy-D-xylulose-5-phosphate synthase activity"/>
    <property type="evidence" value="ECO:0007669"/>
    <property type="project" value="UniProtKB-EC"/>
</dbReference>
<evidence type="ECO:0000256" key="6">
    <source>
        <dbReference type="ARBA" id="ARBA00022842"/>
    </source>
</evidence>
<sequence length="622" mass="68036">MQIDMTEYPLLTKANLPDELRQLPQETLPQLSHELRQFLLKTVSQSSGHFASGLGAVELTVALHYVYNTPFDRVIWDVGHQAYPHKILTGRRHQMHTIRQKEGLHPFPYREESVYDVLSVGHSSTSISAALGMAVAAQQAKNQRKVVAVIGDGAITAGMAFEALNHAGEIKPDMLVILNDNEMSISENVGALNQYFARILSGSFYTSLREGGKKILSNMPPLHQLASRAEEHFKGMVTPGTFFEELGFNYIGPIDGHDVLGLVDTIRNMRQLKGPQLLHIVTKKGKGYAPAEADPIGYHAVAKFDPAAKTQPAKKASAPTFSNVFGQWICDMAEQDERLQGITPAMREGSDLVAFSKRFPKRYFDVAIAEQHAVTLAAGMAIEGLKPVVAIYSSFLQRGYDQLIHDVALQQLDVLFAIDRAGIVGADGPTHQGAFDISFLRCIPNITIMVPSNENECRQMLYTGYQHNGVAAVRYPRGSGNNQAAATTMELLPLGKAKVVQRGKKLAILAFGPLLGACEQAATALGATLVDMRFVKPLDTALLQQLAVDHSYVMTVEDNAIMGGAGSAVNEYLVQLHYQGQILNLGLPDEFIKHGTQQEIYQELGLDSAGILAQAQRLLKEE</sequence>
<dbReference type="Pfam" id="PF02779">
    <property type="entry name" value="Transket_pyr"/>
    <property type="match status" value="1"/>
</dbReference>
<evidence type="ECO:0000256" key="10">
    <source>
        <dbReference type="HAMAP-Rule" id="MF_00315"/>
    </source>
</evidence>
<feature type="binding site" evidence="10">
    <location>
        <position position="80"/>
    </location>
    <ligand>
        <name>thiamine diphosphate</name>
        <dbReference type="ChEBI" id="CHEBI:58937"/>
    </ligand>
</feature>
<dbReference type="InterPro" id="IPR005475">
    <property type="entry name" value="Transketolase-like_Pyr-bd"/>
</dbReference>
<dbReference type="CDD" id="cd07033">
    <property type="entry name" value="TPP_PYR_DXS_TK_like"/>
    <property type="match status" value="1"/>
</dbReference>
<protein>
    <recommendedName>
        <fullName evidence="10">1-deoxy-D-xylulose-5-phosphate synthase</fullName>
        <ecNumber evidence="10">2.2.1.7</ecNumber>
    </recommendedName>
    <alternativeName>
        <fullName evidence="10">1-deoxyxylulose-5-phosphate synthase</fullName>
        <shortName evidence="10">DXP synthase</shortName>
        <shortName evidence="10">DXPS</shortName>
    </alternativeName>
</protein>
<dbReference type="Gene3D" id="3.40.50.920">
    <property type="match status" value="1"/>
</dbReference>
<feature type="domain" description="Transketolase-like pyrimidine-binding" evidence="11">
    <location>
        <begin position="319"/>
        <end position="483"/>
    </location>
</feature>
<comment type="cofactor">
    <cofactor evidence="10">
        <name>thiamine diphosphate</name>
        <dbReference type="ChEBI" id="CHEBI:58937"/>
    </cofactor>
    <text evidence="10">Binds 1 thiamine pyrophosphate per subunit.</text>
</comment>
<comment type="subunit">
    <text evidence="3 10">Homodimer.</text>
</comment>
<feature type="binding site" evidence="10">
    <location>
        <position position="181"/>
    </location>
    <ligand>
        <name>thiamine diphosphate</name>
        <dbReference type="ChEBI" id="CHEBI:58937"/>
    </ligand>
</feature>
<dbReference type="PROSITE" id="PS00801">
    <property type="entry name" value="TRANSKETOLASE_1"/>
    <property type="match status" value="1"/>
</dbReference>
<evidence type="ECO:0000256" key="7">
    <source>
        <dbReference type="ARBA" id="ARBA00022977"/>
    </source>
</evidence>
<dbReference type="Pfam" id="PF02780">
    <property type="entry name" value="Transketolase_C"/>
    <property type="match status" value="1"/>
</dbReference>
<dbReference type="EC" id="2.2.1.7" evidence="10"/>
<keyword evidence="6 10" id="KW-0460">Magnesium</keyword>
<comment type="catalytic activity">
    <reaction evidence="10">
        <text>D-glyceraldehyde 3-phosphate + pyruvate + H(+) = 1-deoxy-D-xylulose 5-phosphate + CO2</text>
        <dbReference type="Rhea" id="RHEA:12605"/>
        <dbReference type="ChEBI" id="CHEBI:15361"/>
        <dbReference type="ChEBI" id="CHEBI:15378"/>
        <dbReference type="ChEBI" id="CHEBI:16526"/>
        <dbReference type="ChEBI" id="CHEBI:57792"/>
        <dbReference type="ChEBI" id="CHEBI:59776"/>
        <dbReference type="EC" id="2.2.1.7"/>
    </reaction>
</comment>
<dbReference type="NCBIfam" id="NF003933">
    <property type="entry name" value="PRK05444.2-2"/>
    <property type="match status" value="1"/>
</dbReference>
<organism evidence="12 13">
    <name type="scientific">Alishewanella maricola</name>
    <dbReference type="NCBI Taxonomy" id="2795740"/>
    <lineage>
        <taxon>Bacteria</taxon>
        <taxon>Pseudomonadati</taxon>
        <taxon>Pseudomonadota</taxon>
        <taxon>Gammaproteobacteria</taxon>
        <taxon>Alteromonadales</taxon>
        <taxon>Alteromonadaceae</taxon>
        <taxon>Alishewanella</taxon>
    </lineage>
</organism>
<proteinExistence type="inferred from homology"/>
<dbReference type="PROSITE" id="PS00802">
    <property type="entry name" value="TRANSKETOLASE_2"/>
    <property type="match status" value="1"/>
</dbReference>
<dbReference type="InterPro" id="IPR049557">
    <property type="entry name" value="Transketolase_CS"/>
</dbReference>
<feature type="binding site" evidence="10">
    <location>
        <begin position="121"/>
        <end position="123"/>
    </location>
    <ligand>
        <name>thiamine diphosphate</name>
        <dbReference type="ChEBI" id="CHEBI:58937"/>
    </ligand>
</feature>
<feature type="binding site" evidence="10">
    <location>
        <position position="181"/>
    </location>
    <ligand>
        <name>Mg(2+)</name>
        <dbReference type="ChEBI" id="CHEBI:18420"/>
    </ligand>
</feature>
<dbReference type="RefSeq" id="WP_226749833.1">
    <property type="nucleotide sequence ID" value="NZ_JAEINI020000001.1"/>
</dbReference>
<feature type="binding site" evidence="10">
    <location>
        <position position="152"/>
    </location>
    <ligand>
        <name>Mg(2+)</name>
        <dbReference type="ChEBI" id="CHEBI:18420"/>
    </ligand>
</feature>
<dbReference type="InterPro" id="IPR029061">
    <property type="entry name" value="THDP-binding"/>
</dbReference>
<evidence type="ECO:0000256" key="5">
    <source>
        <dbReference type="ARBA" id="ARBA00022723"/>
    </source>
</evidence>
<keyword evidence="5 10" id="KW-0479">Metal-binding</keyword>
<dbReference type="NCBIfam" id="TIGR00204">
    <property type="entry name" value="dxs"/>
    <property type="match status" value="1"/>
</dbReference>
<dbReference type="Proteomes" id="UP000633814">
    <property type="component" value="Unassembled WGS sequence"/>
</dbReference>
<evidence type="ECO:0000256" key="9">
    <source>
        <dbReference type="ARBA" id="ARBA00023229"/>
    </source>
</evidence>
<dbReference type="SMART" id="SM00861">
    <property type="entry name" value="Transket_pyr"/>
    <property type="match status" value="1"/>
</dbReference>
<accession>A0ABS8C0U0</accession>
<feature type="binding site" evidence="10">
    <location>
        <position position="288"/>
    </location>
    <ligand>
        <name>thiamine diphosphate</name>
        <dbReference type="ChEBI" id="CHEBI:58937"/>
    </ligand>
</feature>
<gene>
    <name evidence="10 12" type="primary">dxs</name>
    <name evidence="12" type="ORF">JAO78_002860</name>
</gene>
<dbReference type="HAMAP" id="MF_00315">
    <property type="entry name" value="DXP_synth"/>
    <property type="match status" value="1"/>
</dbReference>
<evidence type="ECO:0000313" key="12">
    <source>
        <dbReference type="EMBL" id="MCB5225750.1"/>
    </source>
</evidence>
<dbReference type="SUPFAM" id="SSF52518">
    <property type="entry name" value="Thiamin diphosphate-binding fold (THDP-binding)"/>
    <property type="match status" value="2"/>
</dbReference>
<name>A0ABS8C0U0_9ALTE</name>
<keyword evidence="13" id="KW-1185">Reference proteome</keyword>